<keyword evidence="2" id="KW-1185">Reference proteome</keyword>
<organism evidence="1 2">
    <name type="scientific">Monilinia fructicola</name>
    <name type="common">Brown rot fungus</name>
    <name type="synonym">Ciboria fructicola</name>
    <dbReference type="NCBI Taxonomy" id="38448"/>
    <lineage>
        <taxon>Eukaryota</taxon>
        <taxon>Fungi</taxon>
        <taxon>Dikarya</taxon>
        <taxon>Ascomycota</taxon>
        <taxon>Pezizomycotina</taxon>
        <taxon>Leotiomycetes</taxon>
        <taxon>Helotiales</taxon>
        <taxon>Sclerotiniaceae</taxon>
        <taxon>Monilinia</taxon>
    </lineage>
</organism>
<gene>
    <name evidence="1" type="ORF">EYC84_006815</name>
</gene>
<evidence type="ECO:0000313" key="1">
    <source>
        <dbReference type="EMBL" id="KAA8576750.1"/>
    </source>
</evidence>
<comment type="caution">
    <text evidence="1">The sequence shown here is derived from an EMBL/GenBank/DDBJ whole genome shotgun (WGS) entry which is preliminary data.</text>
</comment>
<protein>
    <submittedName>
        <fullName evidence="1">Uncharacterized protein</fullName>
    </submittedName>
</protein>
<dbReference type="Proteomes" id="UP000322873">
    <property type="component" value="Unassembled WGS sequence"/>
</dbReference>
<name>A0A5M9K743_MONFR</name>
<dbReference type="AlphaFoldDB" id="A0A5M9K743"/>
<sequence>MVQWLGIRFAGSSFTRTTQLKKSMAKSQLYREAYFSWDPFPLVCLLAFPIPSHPSRSPLSSLSHPLLSHLALTAPSRPSLQHILALSPLFPHGPSSSPSTSPLEDKDIPISYGRLCSPLQAQSLIN</sequence>
<accession>A0A5M9K743</accession>
<proteinExistence type="predicted"/>
<dbReference type="EMBL" id="VICG01000001">
    <property type="protein sequence ID" value="KAA8576750.1"/>
    <property type="molecule type" value="Genomic_DNA"/>
</dbReference>
<evidence type="ECO:0000313" key="2">
    <source>
        <dbReference type="Proteomes" id="UP000322873"/>
    </source>
</evidence>
<reference evidence="1 2" key="1">
    <citation type="submission" date="2019-06" db="EMBL/GenBank/DDBJ databases">
        <title>Genome Sequence of the Brown Rot Fungal Pathogen Monilinia fructicola.</title>
        <authorList>
            <person name="De Miccolis Angelini R.M."/>
            <person name="Landi L."/>
            <person name="Abate D."/>
            <person name="Pollastro S."/>
            <person name="Romanazzi G."/>
            <person name="Faretra F."/>
        </authorList>
    </citation>
    <scope>NUCLEOTIDE SEQUENCE [LARGE SCALE GENOMIC DNA]</scope>
    <source>
        <strain evidence="1 2">Mfrc123</strain>
    </source>
</reference>